<feature type="region of interest" description="Disordered" evidence="1">
    <location>
        <begin position="78"/>
        <end position="121"/>
    </location>
</feature>
<sequence>MGVQGQSSAAQRLSIPTRAPIRSHDTSFFLLFFFAVAAKLNVDQPPLSLSRQLIPFCQFSAFFASIETSCCGRPMREASVSLQSKEEERPANLTGEGERERERTVRELSITGDTTKATVED</sequence>
<organism evidence="2 3">
    <name type="scientific">Pleomassaria siparia CBS 279.74</name>
    <dbReference type="NCBI Taxonomy" id="1314801"/>
    <lineage>
        <taxon>Eukaryota</taxon>
        <taxon>Fungi</taxon>
        <taxon>Dikarya</taxon>
        <taxon>Ascomycota</taxon>
        <taxon>Pezizomycotina</taxon>
        <taxon>Dothideomycetes</taxon>
        <taxon>Pleosporomycetidae</taxon>
        <taxon>Pleosporales</taxon>
        <taxon>Pleomassariaceae</taxon>
        <taxon>Pleomassaria</taxon>
    </lineage>
</organism>
<protein>
    <submittedName>
        <fullName evidence="2">Uncharacterized protein</fullName>
    </submittedName>
</protein>
<proteinExistence type="predicted"/>
<dbReference type="AlphaFoldDB" id="A0A6G1JVY0"/>
<dbReference type="Proteomes" id="UP000799428">
    <property type="component" value="Unassembled WGS sequence"/>
</dbReference>
<name>A0A6G1JVY0_9PLEO</name>
<evidence type="ECO:0000313" key="2">
    <source>
        <dbReference type="EMBL" id="KAF2704766.1"/>
    </source>
</evidence>
<reference evidence="2" key="1">
    <citation type="journal article" date="2020" name="Stud. Mycol.">
        <title>101 Dothideomycetes genomes: a test case for predicting lifestyles and emergence of pathogens.</title>
        <authorList>
            <person name="Haridas S."/>
            <person name="Albert R."/>
            <person name="Binder M."/>
            <person name="Bloem J."/>
            <person name="Labutti K."/>
            <person name="Salamov A."/>
            <person name="Andreopoulos B."/>
            <person name="Baker S."/>
            <person name="Barry K."/>
            <person name="Bills G."/>
            <person name="Bluhm B."/>
            <person name="Cannon C."/>
            <person name="Castanera R."/>
            <person name="Culley D."/>
            <person name="Daum C."/>
            <person name="Ezra D."/>
            <person name="Gonzalez J."/>
            <person name="Henrissat B."/>
            <person name="Kuo A."/>
            <person name="Liang C."/>
            <person name="Lipzen A."/>
            <person name="Lutzoni F."/>
            <person name="Magnuson J."/>
            <person name="Mondo S."/>
            <person name="Nolan M."/>
            <person name="Ohm R."/>
            <person name="Pangilinan J."/>
            <person name="Park H.-J."/>
            <person name="Ramirez L."/>
            <person name="Alfaro M."/>
            <person name="Sun H."/>
            <person name="Tritt A."/>
            <person name="Yoshinaga Y."/>
            <person name="Zwiers L.-H."/>
            <person name="Turgeon B."/>
            <person name="Goodwin S."/>
            <person name="Spatafora J."/>
            <person name="Crous P."/>
            <person name="Grigoriev I."/>
        </authorList>
    </citation>
    <scope>NUCLEOTIDE SEQUENCE</scope>
    <source>
        <strain evidence="2">CBS 279.74</strain>
    </source>
</reference>
<feature type="compositionally biased region" description="Basic and acidic residues" evidence="1">
    <location>
        <begin position="84"/>
        <end position="106"/>
    </location>
</feature>
<accession>A0A6G1JVY0</accession>
<keyword evidence="3" id="KW-1185">Reference proteome</keyword>
<evidence type="ECO:0000313" key="3">
    <source>
        <dbReference type="Proteomes" id="UP000799428"/>
    </source>
</evidence>
<feature type="compositionally biased region" description="Polar residues" evidence="1">
    <location>
        <begin position="111"/>
        <end position="121"/>
    </location>
</feature>
<dbReference type="EMBL" id="MU005781">
    <property type="protein sequence ID" value="KAF2704766.1"/>
    <property type="molecule type" value="Genomic_DNA"/>
</dbReference>
<gene>
    <name evidence="2" type="ORF">K504DRAFT_111290</name>
</gene>
<evidence type="ECO:0000256" key="1">
    <source>
        <dbReference type="SAM" id="MobiDB-lite"/>
    </source>
</evidence>